<dbReference type="UniPathway" id="UPA00559"/>
<comment type="similarity">
    <text evidence="3 7">Belongs to the DPH1/DPH2 family. DPH2 subfamily.</text>
</comment>
<dbReference type="PANTHER" id="PTHR10762">
    <property type="entry name" value="DIPHTHAMIDE BIOSYNTHESIS PROTEIN"/>
    <property type="match status" value="1"/>
</dbReference>
<dbReference type="NCBIfam" id="TIGR00322">
    <property type="entry name" value="diphth2_R"/>
    <property type="match status" value="1"/>
</dbReference>
<evidence type="ECO:0000256" key="2">
    <source>
        <dbReference type="ARBA" id="ARBA00005156"/>
    </source>
</evidence>
<dbReference type="GeneID" id="34590263"/>
<keyword evidence="4 7" id="KW-0479">Metal-binding</keyword>
<comment type="cofactor">
    <cofactor evidence="1">
        <name>[4Fe-4S] cluster</name>
        <dbReference type="ChEBI" id="CHEBI:49883"/>
    </cofactor>
</comment>
<dbReference type="NCBIfam" id="TIGR00272">
    <property type="entry name" value="DPH2"/>
    <property type="match status" value="1"/>
</dbReference>
<keyword evidence="6 7" id="KW-0411">Iron-sulfur</keyword>
<accession>A0A178CVG9</accession>
<evidence type="ECO:0000256" key="3">
    <source>
        <dbReference type="ARBA" id="ARBA00006179"/>
    </source>
</evidence>
<keyword evidence="5 7" id="KW-0408">Iron</keyword>
<evidence type="ECO:0000256" key="7">
    <source>
        <dbReference type="RuleBase" id="RU364133"/>
    </source>
</evidence>
<comment type="caution">
    <text evidence="9">The sequence shown here is derived from an EMBL/GenBank/DDBJ whole genome shotgun (WGS) entry which is preliminary data.</text>
</comment>
<dbReference type="SFLD" id="SFLDG01121">
    <property type="entry name" value="Diphthamide_biosynthesis"/>
    <property type="match status" value="1"/>
</dbReference>
<keyword evidence="10" id="KW-1185">Reference proteome</keyword>
<comment type="subcellular location">
    <subcellularLocation>
        <location evidence="7">Cytoplasm</location>
    </subcellularLocation>
</comment>
<protein>
    <recommendedName>
        <fullName evidence="7">2-(3-amino-3-carboxypropyl)histidine synthase subunit 2</fullName>
    </recommendedName>
</protein>
<feature type="compositionally biased region" description="Polar residues" evidence="8">
    <location>
        <begin position="478"/>
        <end position="505"/>
    </location>
</feature>
<dbReference type="PANTHER" id="PTHR10762:SF2">
    <property type="entry name" value="2-(3-AMINO-3-CARBOXYPROPYL)HISTIDINE SYNTHASE SUBUNIT 2"/>
    <property type="match status" value="1"/>
</dbReference>
<dbReference type="SFLD" id="SFLDS00032">
    <property type="entry name" value="Radical_SAM_3-amino-3-carboxyp"/>
    <property type="match status" value="1"/>
</dbReference>
<comment type="pathway">
    <text evidence="2 7">Protein modification; peptidyl-diphthamide biosynthesis.</text>
</comment>
<dbReference type="GO" id="GO:0017183">
    <property type="term" value="P:protein histidyl modification to diphthamide"/>
    <property type="evidence" value="ECO:0007669"/>
    <property type="project" value="UniProtKB-UniPathway"/>
</dbReference>
<organism evidence="9 10">
    <name type="scientific">Fonsecaea nubica</name>
    <dbReference type="NCBI Taxonomy" id="856822"/>
    <lineage>
        <taxon>Eukaryota</taxon>
        <taxon>Fungi</taxon>
        <taxon>Dikarya</taxon>
        <taxon>Ascomycota</taxon>
        <taxon>Pezizomycotina</taxon>
        <taxon>Eurotiomycetes</taxon>
        <taxon>Chaetothyriomycetidae</taxon>
        <taxon>Chaetothyriales</taxon>
        <taxon>Herpotrichiellaceae</taxon>
        <taxon>Fonsecaea</taxon>
    </lineage>
</organism>
<evidence type="ECO:0000256" key="1">
    <source>
        <dbReference type="ARBA" id="ARBA00001966"/>
    </source>
</evidence>
<dbReference type="EMBL" id="LVCJ01000045">
    <property type="protein sequence ID" value="OAL33839.1"/>
    <property type="molecule type" value="Genomic_DNA"/>
</dbReference>
<dbReference type="Proteomes" id="UP000185904">
    <property type="component" value="Unassembled WGS sequence"/>
</dbReference>
<dbReference type="InterPro" id="IPR016435">
    <property type="entry name" value="DPH1/DPH2"/>
</dbReference>
<dbReference type="Gene3D" id="3.40.50.11840">
    <property type="entry name" value="Diphthamide synthesis DPH1/DPH2 domain 1"/>
    <property type="match status" value="1"/>
</dbReference>
<dbReference type="InterPro" id="IPR042265">
    <property type="entry name" value="DPH1/DPH2_3"/>
</dbReference>
<dbReference type="Gene3D" id="3.40.50.11860">
    <property type="entry name" value="Diphthamide synthesis DPH1/DPH2 domain 3"/>
    <property type="match status" value="1"/>
</dbReference>
<evidence type="ECO:0000256" key="5">
    <source>
        <dbReference type="ARBA" id="ARBA00023004"/>
    </source>
</evidence>
<comment type="function">
    <text evidence="7">Required for the first step of diphthamide biosynthesis, a post-translational modification of histidine which occurs in elongation factor 2. DPH1 and DPH2 transfer a 3-amino-3-carboxypropyl (ACP) group from S-adenosyl-L-methionine (SAM) to a histidine residue, the reaction is assisted by a reduction system comprising DPH3 and a NADH-dependent reductase. Facilitates the reduction of the catalytic iron-sulfur cluster found in the DPH1 subunit.</text>
</comment>
<dbReference type="OrthoDB" id="449241at2759"/>
<evidence type="ECO:0000256" key="4">
    <source>
        <dbReference type="ARBA" id="ARBA00022723"/>
    </source>
</evidence>
<evidence type="ECO:0000313" key="9">
    <source>
        <dbReference type="EMBL" id="OAL33839.1"/>
    </source>
</evidence>
<dbReference type="Pfam" id="PF01866">
    <property type="entry name" value="Diphthamide_syn"/>
    <property type="match status" value="1"/>
</dbReference>
<proteinExistence type="inferred from homology"/>
<dbReference type="GO" id="GO:0051536">
    <property type="term" value="F:iron-sulfur cluster binding"/>
    <property type="evidence" value="ECO:0007669"/>
    <property type="project" value="UniProtKB-KW"/>
</dbReference>
<dbReference type="GO" id="GO:0090560">
    <property type="term" value="F:2-(3-amino-3-carboxypropyl)histidine synthase activity"/>
    <property type="evidence" value="ECO:0007669"/>
    <property type="project" value="InterPro"/>
</dbReference>
<sequence length="576" mass="63131">MAEELSAPPVLSTPDTYILEETLPEAVRPSEALSDEQIKTRYEINRTIDEIRLRKWKRVALQFPDQMLAHSARVYQLLARGLEVQAKTLAEAHMDGNDNGNSNSADPDMSGLSIEGTKPVMLTILGDTSYGSCCVDEIAAEHVDADAVVHYGRACLSPTARLPVLHIFTTMGLEMDQVVTSFQATFPDLHAKVVLTADVPYAAHVVPLFTALQNLGYSELFAASIIHDPSSAIPNRTVPPSIMEDPSSLSQWNLFHISDPPTSLLLTLQSRMASIKVYPTDIIQSSSTPTTVSSALETSTAHLLRRRYALVTSLTTVSAWGILVNTLSVKNYLSILSHIQSLISAAGKKSYLFVVGKLNPAKLANFSEIGGWVVIGCWESSLIDSREFYRPIITPFELEMVLTGDDQRVWTGQWRGDFQGVLEDAERRELNGEGQVGTSNENADANEDQEGEVNPDSESESEPPEFDLRTGKYVSRTRPMQRSRQQVASMPTPTSSAYNVSSSTALTRRSNGTMVTVNGVASPAAEYLAQKRSWRGLGSDFEVKYEEDEADLGSVIEEGRTGVARGYTVGEEVEMT</sequence>
<dbReference type="GO" id="GO:0005737">
    <property type="term" value="C:cytoplasm"/>
    <property type="evidence" value="ECO:0007669"/>
    <property type="project" value="UniProtKB-SubCell"/>
</dbReference>
<dbReference type="InterPro" id="IPR042263">
    <property type="entry name" value="DPH1/DPH2_1"/>
</dbReference>
<keyword evidence="7" id="KW-0963">Cytoplasm</keyword>
<dbReference type="RefSeq" id="XP_022498851.1">
    <property type="nucleotide sequence ID" value="XM_022645138.1"/>
</dbReference>
<gene>
    <name evidence="9" type="ORF">AYO20_06850</name>
</gene>
<feature type="compositionally biased region" description="Acidic residues" evidence="8">
    <location>
        <begin position="444"/>
        <end position="465"/>
    </location>
</feature>
<dbReference type="AlphaFoldDB" id="A0A178CVG9"/>
<feature type="region of interest" description="Disordered" evidence="8">
    <location>
        <begin position="430"/>
        <end position="505"/>
    </location>
</feature>
<evidence type="ECO:0000313" key="10">
    <source>
        <dbReference type="Proteomes" id="UP000185904"/>
    </source>
</evidence>
<dbReference type="GO" id="GO:0046872">
    <property type="term" value="F:metal ion binding"/>
    <property type="evidence" value="ECO:0007669"/>
    <property type="project" value="UniProtKB-KW"/>
</dbReference>
<name>A0A178CVG9_9EURO</name>
<evidence type="ECO:0000256" key="8">
    <source>
        <dbReference type="SAM" id="MobiDB-lite"/>
    </source>
</evidence>
<evidence type="ECO:0000256" key="6">
    <source>
        <dbReference type="ARBA" id="ARBA00023014"/>
    </source>
</evidence>
<dbReference type="FunFam" id="3.40.50.11860:FF:000001">
    <property type="entry name" value="2-(3-amino-3-carboxypropyl)histidine synthase subunit 2"/>
    <property type="match status" value="1"/>
</dbReference>
<reference evidence="9 10" key="1">
    <citation type="submission" date="2016-03" db="EMBL/GenBank/DDBJ databases">
        <title>The draft genome sequence of Fonsecaea nubica causative agent of cutaneous subcutaneous infection in human host.</title>
        <authorList>
            <person name="Costa F."/>
            <person name="Sybren D.H."/>
            <person name="Raittz R.T."/>
            <person name="Weiss V.A."/>
            <person name="Leao A.C."/>
            <person name="Gomes R."/>
            <person name="De Souza E.M."/>
            <person name="Pedrosa F.O."/>
            <person name="Steffens M.B."/>
            <person name="Bombassaro A."/>
            <person name="Tadra-Sfeir M.Z."/>
            <person name="Moreno L.F."/>
            <person name="Najafzadeh M.J."/>
            <person name="Felipe M.S."/>
            <person name="Teixeira M."/>
            <person name="Sun J."/>
            <person name="Xi L."/>
            <person name="Castro M.A."/>
            <person name="Vicente V.A."/>
        </authorList>
    </citation>
    <scope>NUCLEOTIDE SEQUENCE [LARGE SCALE GENOMIC DNA]</scope>
    <source>
        <strain evidence="9 10">CBS 269.64</strain>
    </source>
</reference>
<dbReference type="SFLD" id="SFLDF00408">
    <property type="entry name" value="Diphthamide_biosynthesis_famil"/>
    <property type="match status" value="1"/>
</dbReference>
<dbReference type="InterPro" id="IPR010014">
    <property type="entry name" value="DHP2"/>
</dbReference>